<protein>
    <recommendedName>
        <fullName evidence="5">Flavin reductase like domain-containing protein</fullName>
    </recommendedName>
</protein>
<dbReference type="Proteomes" id="UP000641514">
    <property type="component" value="Unassembled WGS sequence"/>
</dbReference>
<dbReference type="GO" id="GO:0016646">
    <property type="term" value="F:oxidoreductase activity, acting on the CH-NH group of donors, NAD or NADP as acceptor"/>
    <property type="evidence" value="ECO:0007669"/>
    <property type="project" value="UniProtKB-ARBA"/>
</dbReference>
<dbReference type="InterPro" id="IPR002563">
    <property type="entry name" value="Flavin_Rdtase-like_dom"/>
</dbReference>
<reference evidence="6" key="2">
    <citation type="submission" date="2020-09" db="EMBL/GenBank/DDBJ databases">
        <authorList>
            <person name="Sun Q."/>
            <person name="Zhou Y."/>
        </authorList>
    </citation>
    <scope>NUCLEOTIDE SEQUENCE</scope>
    <source>
        <strain evidence="6">CGMCC 1.15478</strain>
    </source>
</reference>
<evidence type="ECO:0000259" key="5">
    <source>
        <dbReference type="SMART" id="SM00903"/>
    </source>
</evidence>
<dbReference type="SUPFAM" id="SSF50475">
    <property type="entry name" value="FMN-binding split barrel"/>
    <property type="match status" value="1"/>
</dbReference>
<evidence type="ECO:0000313" key="7">
    <source>
        <dbReference type="Proteomes" id="UP000641514"/>
    </source>
</evidence>
<dbReference type="Gene3D" id="2.30.110.10">
    <property type="entry name" value="Electron Transport, Fmn-binding Protein, Chain A"/>
    <property type="match status" value="1"/>
</dbReference>
<accession>A0A916XK68</accession>
<dbReference type="Pfam" id="PF01613">
    <property type="entry name" value="Flavin_Reduct"/>
    <property type="match status" value="1"/>
</dbReference>
<feature type="domain" description="Flavin reductase like" evidence="5">
    <location>
        <begin position="33"/>
        <end position="181"/>
    </location>
</feature>
<name>A0A916XK68_9ACTN</name>
<proteinExistence type="inferred from homology"/>
<gene>
    <name evidence="6" type="ORF">GCM10011410_32430</name>
</gene>
<evidence type="ECO:0000256" key="2">
    <source>
        <dbReference type="ARBA" id="ARBA00022630"/>
    </source>
</evidence>
<dbReference type="InterPro" id="IPR012349">
    <property type="entry name" value="Split_barrel_FMN-bd"/>
</dbReference>
<comment type="caution">
    <text evidence="6">The sequence shown here is derived from an EMBL/GenBank/DDBJ whole genome shotgun (WGS) entry which is preliminary data.</text>
</comment>
<evidence type="ECO:0000256" key="1">
    <source>
        <dbReference type="ARBA" id="ARBA00001917"/>
    </source>
</evidence>
<dbReference type="SMART" id="SM00903">
    <property type="entry name" value="Flavin_Reduct"/>
    <property type="match status" value="1"/>
</dbReference>
<keyword evidence="3" id="KW-0288">FMN</keyword>
<dbReference type="GO" id="GO:0010181">
    <property type="term" value="F:FMN binding"/>
    <property type="evidence" value="ECO:0007669"/>
    <property type="project" value="InterPro"/>
</dbReference>
<evidence type="ECO:0000313" key="6">
    <source>
        <dbReference type="EMBL" id="GGC76650.1"/>
    </source>
</evidence>
<dbReference type="EMBL" id="BMJH01000004">
    <property type="protein sequence ID" value="GGC76650.1"/>
    <property type="molecule type" value="Genomic_DNA"/>
</dbReference>
<comment type="cofactor">
    <cofactor evidence="1">
        <name>FMN</name>
        <dbReference type="ChEBI" id="CHEBI:58210"/>
    </cofactor>
</comment>
<dbReference type="PANTHER" id="PTHR33798:SF5">
    <property type="entry name" value="FLAVIN REDUCTASE LIKE DOMAIN-CONTAINING PROTEIN"/>
    <property type="match status" value="1"/>
</dbReference>
<organism evidence="6 7">
    <name type="scientific">Hoyosella rhizosphaerae</name>
    <dbReference type="NCBI Taxonomy" id="1755582"/>
    <lineage>
        <taxon>Bacteria</taxon>
        <taxon>Bacillati</taxon>
        <taxon>Actinomycetota</taxon>
        <taxon>Actinomycetes</taxon>
        <taxon>Mycobacteriales</taxon>
        <taxon>Hoyosellaceae</taxon>
        <taxon>Hoyosella</taxon>
    </lineage>
</organism>
<reference evidence="6" key="1">
    <citation type="journal article" date="2014" name="Int. J. Syst. Evol. Microbiol.">
        <title>Complete genome sequence of Corynebacterium casei LMG S-19264T (=DSM 44701T), isolated from a smear-ripened cheese.</title>
        <authorList>
            <consortium name="US DOE Joint Genome Institute (JGI-PGF)"/>
            <person name="Walter F."/>
            <person name="Albersmeier A."/>
            <person name="Kalinowski J."/>
            <person name="Ruckert C."/>
        </authorList>
    </citation>
    <scope>NUCLEOTIDE SEQUENCE</scope>
    <source>
        <strain evidence="6">CGMCC 1.15478</strain>
    </source>
</reference>
<sequence>MTKPAWGVTITDVRTHFDTTVMDADRVYQLLTSAVVPRPIAWVSTRSADGVDNLAPYSFFTIASTNPPIVQFTSVGRKDSVRNVRETGEFVVNFASQPLIDQVNNSSAAFDSAVSEFTELDIRVAPSVKVAPLRVKEAPISLECVLEQIVEIGDSVIVFGRVVFATANSSVLDDDGLPDSRAIAPLSRFGRTEWGLGAEIRDVARPSPPPTR</sequence>
<keyword evidence="2" id="KW-0285">Flavoprotein</keyword>
<evidence type="ECO:0000256" key="4">
    <source>
        <dbReference type="ARBA" id="ARBA00038054"/>
    </source>
</evidence>
<comment type="similarity">
    <text evidence="4">Belongs to the flavoredoxin family.</text>
</comment>
<dbReference type="AlphaFoldDB" id="A0A916XK68"/>
<evidence type="ECO:0000256" key="3">
    <source>
        <dbReference type="ARBA" id="ARBA00022643"/>
    </source>
</evidence>
<keyword evidence="7" id="KW-1185">Reference proteome</keyword>
<dbReference type="PANTHER" id="PTHR33798">
    <property type="entry name" value="FLAVOPROTEIN OXYGENASE"/>
    <property type="match status" value="1"/>
</dbReference>